<gene>
    <name evidence="1" type="ORF">SBF1_2370007</name>
</gene>
<dbReference type="Proteomes" id="UP000238916">
    <property type="component" value="Unassembled WGS sequence"/>
</dbReference>
<reference evidence="2" key="1">
    <citation type="submission" date="2018-02" db="EMBL/GenBank/DDBJ databases">
        <authorList>
            <person name="Hausmann B."/>
        </authorList>
    </citation>
    <scope>NUCLEOTIDE SEQUENCE [LARGE SCALE GENOMIC DNA]</scope>
    <source>
        <strain evidence="2">Peat soil MAG SbF1</strain>
    </source>
</reference>
<sequence>MILGIFGNCKDVFKENLNKLKGSDRRVALASVSEVLVNAVNLL</sequence>
<accession>A0A2U3KMT4</accession>
<evidence type="ECO:0000313" key="2">
    <source>
        <dbReference type="Proteomes" id="UP000238916"/>
    </source>
</evidence>
<dbReference type="AlphaFoldDB" id="A0A2U3KMT4"/>
<protein>
    <submittedName>
        <fullName evidence="1">Uncharacterized protein</fullName>
    </submittedName>
</protein>
<organism evidence="1 2">
    <name type="scientific">Candidatus Desulfosporosinus infrequens</name>
    <dbReference type="NCBI Taxonomy" id="2043169"/>
    <lineage>
        <taxon>Bacteria</taxon>
        <taxon>Bacillati</taxon>
        <taxon>Bacillota</taxon>
        <taxon>Clostridia</taxon>
        <taxon>Eubacteriales</taxon>
        <taxon>Desulfitobacteriaceae</taxon>
        <taxon>Desulfosporosinus</taxon>
    </lineage>
</organism>
<dbReference type="EMBL" id="OMOF01000154">
    <property type="protein sequence ID" value="SPF40877.1"/>
    <property type="molecule type" value="Genomic_DNA"/>
</dbReference>
<evidence type="ECO:0000313" key="1">
    <source>
        <dbReference type="EMBL" id="SPF40877.1"/>
    </source>
</evidence>
<name>A0A2U3KMT4_9FIRM</name>
<proteinExistence type="predicted"/>